<evidence type="ECO:0000259" key="1">
    <source>
        <dbReference type="Pfam" id="PF17762"/>
    </source>
</evidence>
<proteinExistence type="predicted"/>
<dbReference type="Gene3D" id="1.10.10.2830">
    <property type="match status" value="1"/>
</dbReference>
<dbReference type="Pfam" id="PF17762">
    <property type="entry name" value="HTH_ParB"/>
    <property type="match status" value="1"/>
</dbReference>
<reference evidence="2 3" key="1">
    <citation type="submission" date="2019-06" db="EMBL/GenBank/DDBJ databases">
        <title>Draft genome sequence of [Clostridium] clostridioforme NBRC 113352.</title>
        <authorList>
            <person name="Miura T."/>
            <person name="Furukawa M."/>
            <person name="Shimamura M."/>
            <person name="Ohyama Y."/>
            <person name="Yamazoe A."/>
            <person name="Kawasaki H."/>
        </authorList>
    </citation>
    <scope>NUCLEOTIDE SEQUENCE [LARGE SCALE GENOMIC DNA]</scope>
    <source>
        <strain evidence="2 3">NBRC 113352</strain>
    </source>
</reference>
<dbReference type="InterPro" id="IPR041468">
    <property type="entry name" value="HTH_ParB/Spo0J"/>
</dbReference>
<organism evidence="2 3">
    <name type="scientific">Enterocloster clostridioformis</name>
    <dbReference type="NCBI Taxonomy" id="1531"/>
    <lineage>
        <taxon>Bacteria</taxon>
        <taxon>Bacillati</taxon>
        <taxon>Bacillota</taxon>
        <taxon>Clostridia</taxon>
        <taxon>Lachnospirales</taxon>
        <taxon>Lachnospiraceae</taxon>
        <taxon>Enterocloster</taxon>
    </lineage>
</organism>
<protein>
    <recommendedName>
        <fullName evidence="1">ParB/Spo0J HTH domain-containing protein</fullName>
    </recommendedName>
</protein>
<dbReference type="SUPFAM" id="SSF109709">
    <property type="entry name" value="KorB DNA-binding domain-like"/>
    <property type="match status" value="1"/>
</dbReference>
<dbReference type="Proteomes" id="UP000315200">
    <property type="component" value="Unassembled WGS sequence"/>
</dbReference>
<accession>A0A829WNE0</accession>
<name>A0A829WNE0_9FIRM</name>
<dbReference type="AlphaFoldDB" id="A0A829WNE0"/>
<feature type="domain" description="ParB/Spo0J HTH" evidence="1">
    <location>
        <begin position="5"/>
        <end position="64"/>
    </location>
</feature>
<comment type="caution">
    <text evidence="2">The sequence shown here is derived from an EMBL/GenBank/DDBJ whole genome shotgun (WGS) entry which is preliminary data.</text>
</comment>
<evidence type="ECO:0000313" key="3">
    <source>
        <dbReference type="Proteomes" id="UP000315200"/>
    </source>
</evidence>
<sequence length="80" mass="9183">MQTSIQTVAEQAGESQRQVQRYIRLTELIPPLPDMVDEKKIAFNPAYELSFLTKEEQAQLVETMDYEQATPSLSQARKSH</sequence>
<evidence type="ECO:0000313" key="2">
    <source>
        <dbReference type="EMBL" id="GEA38980.1"/>
    </source>
</evidence>
<dbReference type="EMBL" id="BJLB01000001">
    <property type="protein sequence ID" value="GEA38980.1"/>
    <property type="molecule type" value="Genomic_DNA"/>
</dbReference>
<gene>
    <name evidence="2" type="ORF">Ccl03g_46930</name>
</gene>